<dbReference type="SFLD" id="SFLDG01129">
    <property type="entry name" value="C1.5:_HAD__Beta-PGM__Phosphata"/>
    <property type="match status" value="1"/>
</dbReference>
<evidence type="ECO:0000256" key="2">
    <source>
        <dbReference type="ARBA" id="ARBA00004818"/>
    </source>
</evidence>
<evidence type="ECO:0000313" key="6">
    <source>
        <dbReference type="Proteomes" id="UP000287908"/>
    </source>
</evidence>
<keyword evidence="6" id="KW-1185">Reference proteome</keyword>
<dbReference type="EC" id="3.1.3.18" evidence="4"/>
<dbReference type="GO" id="GO:0006281">
    <property type="term" value="P:DNA repair"/>
    <property type="evidence" value="ECO:0007669"/>
    <property type="project" value="TreeGrafter"/>
</dbReference>
<dbReference type="InterPro" id="IPR050155">
    <property type="entry name" value="HAD-like_hydrolase_sf"/>
</dbReference>
<protein>
    <recommendedName>
        <fullName evidence="4">phosphoglycolate phosphatase</fullName>
        <ecNumber evidence="4">3.1.3.18</ecNumber>
    </recommendedName>
</protein>
<evidence type="ECO:0000256" key="1">
    <source>
        <dbReference type="ARBA" id="ARBA00000830"/>
    </source>
</evidence>
<dbReference type="SUPFAM" id="SSF56784">
    <property type="entry name" value="HAD-like"/>
    <property type="match status" value="1"/>
</dbReference>
<dbReference type="InterPro" id="IPR023198">
    <property type="entry name" value="PGP-like_dom2"/>
</dbReference>
<dbReference type="InterPro" id="IPR023214">
    <property type="entry name" value="HAD_sf"/>
</dbReference>
<reference evidence="5 6" key="1">
    <citation type="journal article" date="2011" name="Front. Microbiol.">
        <title>Genomic signatures of strain selection and enhancement in Bacillus atrophaeus var. globigii, a historical biowarfare simulant.</title>
        <authorList>
            <person name="Gibbons H.S."/>
            <person name="Broomall S.M."/>
            <person name="McNew L.A."/>
            <person name="Daligault H."/>
            <person name="Chapman C."/>
            <person name="Bruce D."/>
            <person name="Karavis M."/>
            <person name="Krepps M."/>
            <person name="McGregor P.A."/>
            <person name="Hong C."/>
            <person name="Park K.H."/>
            <person name="Akmal A."/>
            <person name="Feldman A."/>
            <person name="Lin J.S."/>
            <person name="Chang W.E."/>
            <person name="Higgs B.W."/>
            <person name="Demirev P."/>
            <person name="Lindquist J."/>
            <person name="Liem A."/>
            <person name="Fochler E."/>
            <person name="Read T.D."/>
            <person name="Tapia R."/>
            <person name="Johnson S."/>
            <person name="Bishop-Lilly K.A."/>
            <person name="Detter C."/>
            <person name="Han C."/>
            <person name="Sozhamannan S."/>
            <person name="Rosenzweig C.N."/>
            <person name="Skowronski E.W."/>
        </authorList>
    </citation>
    <scope>NUCLEOTIDE SEQUENCE [LARGE SCALE GENOMIC DNA]</scope>
    <source>
        <strain evidence="5 6">CL-SP19</strain>
    </source>
</reference>
<keyword evidence="5" id="KW-0378">Hydrolase</keyword>
<comment type="similarity">
    <text evidence="3">Belongs to the HAD-like hydrolase superfamily. CbbY/CbbZ/Gph/YieH family.</text>
</comment>
<dbReference type="GO" id="GO:0005829">
    <property type="term" value="C:cytosol"/>
    <property type="evidence" value="ECO:0007669"/>
    <property type="project" value="TreeGrafter"/>
</dbReference>
<dbReference type="EMBL" id="PIQF01000001">
    <property type="protein sequence ID" value="RUO76956.1"/>
    <property type="molecule type" value="Genomic_DNA"/>
</dbReference>
<dbReference type="GO" id="GO:0008967">
    <property type="term" value="F:phosphoglycolate phosphatase activity"/>
    <property type="evidence" value="ECO:0007669"/>
    <property type="project" value="UniProtKB-EC"/>
</dbReference>
<evidence type="ECO:0000256" key="3">
    <source>
        <dbReference type="ARBA" id="ARBA00006171"/>
    </source>
</evidence>
<dbReference type="OrthoDB" id="9782449at2"/>
<comment type="caution">
    <text evidence="5">The sequence shown here is derived from an EMBL/GenBank/DDBJ whole genome shotgun (WGS) entry which is preliminary data.</text>
</comment>
<dbReference type="Gene3D" id="3.40.50.1000">
    <property type="entry name" value="HAD superfamily/HAD-like"/>
    <property type="match status" value="1"/>
</dbReference>
<dbReference type="PANTHER" id="PTHR43434:SF1">
    <property type="entry name" value="PHOSPHOGLYCOLATE PHOSPHATASE"/>
    <property type="match status" value="1"/>
</dbReference>
<dbReference type="InterPro" id="IPR036412">
    <property type="entry name" value="HAD-like_sf"/>
</dbReference>
<gene>
    <name evidence="5" type="ORF">CWI81_00150</name>
</gene>
<comment type="catalytic activity">
    <reaction evidence="1">
        <text>2-phosphoglycolate + H2O = glycolate + phosphate</text>
        <dbReference type="Rhea" id="RHEA:14369"/>
        <dbReference type="ChEBI" id="CHEBI:15377"/>
        <dbReference type="ChEBI" id="CHEBI:29805"/>
        <dbReference type="ChEBI" id="CHEBI:43474"/>
        <dbReference type="ChEBI" id="CHEBI:58033"/>
        <dbReference type="EC" id="3.1.3.18"/>
    </reaction>
</comment>
<dbReference type="RefSeq" id="WP_126783226.1">
    <property type="nucleotide sequence ID" value="NZ_PIQF01000001.1"/>
</dbReference>
<dbReference type="SFLD" id="SFLDS00003">
    <property type="entry name" value="Haloacid_Dehalogenase"/>
    <property type="match status" value="1"/>
</dbReference>
<evidence type="ECO:0000256" key="4">
    <source>
        <dbReference type="ARBA" id="ARBA00013078"/>
    </source>
</evidence>
<dbReference type="AlphaFoldDB" id="A0A432ZG61"/>
<organism evidence="5 6">
    <name type="scientific">Idiomarina seosinensis</name>
    <dbReference type="NCBI Taxonomy" id="281739"/>
    <lineage>
        <taxon>Bacteria</taxon>
        <taxon>Pseudomonadati</taxon>
        <taxon>Pseudomonadota</taxon>
        <taxon>Gammaproteobacteria</taxon>
        <taxon>Alteromonadales</taxon>
        <taxon>Idiomarinaceae</taxon>
        <taxon>Idiomarina</taxon>
    </lineage>
</organism>
<proteinExistence type="inferred from homology"/>
<name>A0A432ZG61_9GAMM</name>
<accession>A0A432ZG61</accession>
<dbReference type="Proteomes" id="UP000287908">
    <property type="component" value="Unassembled WGS sequence"/>
</dbReference>
<dbReference type="Pfam" id="PF00702">
    <property type="entry name" value="Hydrolase"/>
    <property type="match status" value="1"/>
</dbReference>
<comment type="pathway">
    <text evidence="2">Organic acid metabolism; glycolate biosynthesis; glycolate from 2-phosphoglycolate: step 1/1.</text>
</comment>
<evidence type="ECO:0000313" key="5">
    <source>
        <dbReference type="EMBL" id="RUO76956.1"/>
    </source>
</evidence>
<dbReference type="CDD" id="cd01427">
    <property type="entry name" value="HAD_like"/>
    <property type="match status" value="1"/>
</dbReference>
<sequence length="221" mass="24840">MELNITSYSTLVFDCDGVVLDSNKVKTESFYKAALPYGLRAADELVEYHVANGGVSRYKKFSYFLDYIVEKPSEAALKELLADYAANVQAGLQNCAIEPALERLRSKTPHSRWLIVSGGDQAELREIFKMRGLSDWFDAGIFGSPDTKEDILTRELENGNILTPALFIGDSKYDFKAAKFVDLDFVFLSGWSEVKGWESWVAENGICATRNMESLMSLERE</sequence>
<dbReference type="Gene3D" id="1.10.150.240">
    <property type="entry name" value="Putative phosphatase, domain 2"/>
    <property type="match status" value="1"/>
</dbReference>
<dbReference type="PANTHER" id="PTHR43434">
    <property type="entry name" value="PHOSPHOGLYCOLATE PHOSPHATASE"/>
    <property type="match status" value="1"/>
</dbReference>